<keyword evidence="3" id="KW-1185">Reference proteome</keyword>
<evidence type="ECO:0000313" key="2">
    <source>
        <dbReference type="EnsemblPlants" id="TuG1812G0600003995.01.T01.cds472210"/>
    </source>
</evidence>
<dbReference type="AlphaFoldDB" id="A0A8R7QXU3"/>
<dbReference type="EnsemblPlants" id="TuG1812G0600003995.01.T01">
    <property type="protein sequence ID" value="TuG1812G0600003995.01.T01.cds472210"/>
    <property type="gene ID" value="TuG1812G0600003995.01"/>
</dbReference>
<evidence type="ECO:0000256" key="1">
    <source>
        <dbReference type="SAM" id="MobiDB-lite"/>
    </source>
</evidence>
<feature type="region of interest" description="Disordered" evidence="1">
    <location>
        <begin position="70"/>
        <end position="96"/>
    </location>
</feature>
<sequence length="96" mass="10681">MWKVYMERMWGSMTPIPRHTFYFSSHHGKYAGDECLEATCPFISEHTSFTWTPSALRRCLPEARDGGAYPIPRPGTRGGRPCSPLRLSGGGGRGCC</sequence>
<reference evidence="3" key="1">
    <citation type="journal article" date="2013" name="Nature">
        <title>Draft genome of the wheat A-genome progenitor Triticum urartu.</title>
        <authorList>
            <person name="Ling H.Q."/>
            <person name="Zhao S."/>
            <person name="Liu D."/>
            <person name="Wang J."/>
            <person name="Sun H."/>
            <person name="Zhang C."/>
            <person name="Fan H."/>
            <person name="Li D."/>
            <person name="Dong L."/>
            <person name="Tao Y."/>
            <person name="Gao C."/>
            <person name="Wu H."/>
            <person name="Li Y."/>
            <person name="Cui Y."/>
            <person name="Guo X."/>
            <person name="Zheng S."/>
            <person name="Wang B."/>
            <person name="Yu K."/>
            <person name="Liang Q."/>
            <person name="Yang W."/>
            <person name="Lou X."/>
            <person name="Chen J."/>
            <person name="Feng M."/>
            <person name="Jian J."/>
            <person name="Zhang X."/>
            <person name="Luo G."/>
            <person name="Jiang Y."/>
            <person name="Liu J."/>
            <person name="Wang Z."/>
            <person name="Sha Y."/>
            <person name="Zhang B."/>
            <person name="Wu H."/>
            <person name="Tang D."/>
            <person name="Shen Q."/>
            <person name="Xue P."/>
            <person name="Zou S."/>
            <person name="Wang X."/>
            <person name="Liu X."/>
            <person name="Wang F."/>
            <person name="Yang Y."/>
            <person name="An X."/>
            <person name="Dong Z."/>
            <person name="Zhang K."/>
            <person name="Zhang X."/>
            <person name="Luo M.C."/>
            <person name="Dvorak J."/>
            <person name="Tong Y."/>
            <person name="Wang J."/>
            <person name="Yang H."/>
            <person name="Li Z."/>
            <person name="Wang D."/>
            <person name="Zhang A."/>
            <person name="Wang J."/>
        </authorList>
    </citation>
    <scope>NUCLEOTIDE SEQUENCE</scope>
    <source>
        <strain evidence="3">cv. G1812</strain>
    </source>
</reference>
<name>A0A8R7QXU3_TRIUA</name>
<protein>
    <submittedName>
        <fullName evidence="2">Uncharacterized protein</fullName>
    </submittedName>
</protein>
<organism evidence="2 3">
    <name type="scientific">Triticum urartu</name>
    <name type="common">Red wild einkorn</name>
    <name type="synonym">Crithodium urartu</name>
    <dbReference type="NCBI Taxonomy" id="4572"/>
    <lineage>
        <taxon>Eukaryota</taxon>
        <taxon>Viridiplantae</taxon>
        <taxon>Streptophyta</taxon>
        <taxon>Embryophyta</taxon>
        <taxon>Tracheophyta</taxon>
        <taxon>Spermatophyta</taxon>
        <taxon>Magnoliopsida</taxon>
        <taxon>Liliopsida</taxon>
        <taxon>Poales</taxon>
        <taxon>Poaceae</taxon>
        <taxon>BOP clade</taxon>
        <taxon>Pooideae</taxon>
        <taxon>Triticodae</taxon>
        <taxon>Triticeae</taxon>
        <taxon>Triticinae</taxon>
        <taxon>Triticum</taxon>
    </lineage>
</organism>
<dbReference type="Gramene" id="TuG1812G0600003995.01.T01">
    <property type="protein sequence ID" value="TuG1812G0600003995.01.T01.cds472210"/>
    <property type="gene ID" value="TuG1812G0600003995.01"/>
</dbReference>
<accession>A0A8R7QXU3</accession>
<reference evidence="2" key="2">
    <citation type="submission" date="2018-03" db="EMBL/GenBank/DDBJ databases">
        <title>The Triticum urartu genome reveals the dynamic nature of wheat genome evolution.</title>
        <authorList>
            <person name="Ling H."/>
            <person name="Ma B."/>
            <person name="Shi X."/>
            <person name="Liu H."/>
            <person name="Dong L."/>
            <person name="Sun H."/>
            <person name="Cao Y."/>
            <person name="Gao Q."/>
            <person name="Zheng S."/>
            <person name="Li Y."/>
            <person name="Yu Y."/>
            <person name="Du H."/>
            <person name="Qi M."/>
            <person name="Li Y."/>
            <person name="Yu H."/>
            <person name="Cui Y."/>
            <person name="Wang N."/>
            <person name="Chen C."/>
            <person name="Wu H."/>
            <person name="Zhao Y."/>
            <person name="Zhang J."/>
            <person name="Li Y."/>
            <person name="Zhou W."/>
            <person name="Zhang B."/>
            <person name="Hu W."/>
            <person name="Eijk M."/>
            <person name="Tang J."/>
            <person name="Witsenboer H."/>
            <person name="Zhao S."/>
            <person name="Li Z."/>
            <person name="Zhang A."/>
            <person name="Wang D."/>
            <person name="Liang C."/>
        </authorList>
    </citation>
    <scope>NUCLEOTIDE SEQUENCE [LARGE SCALE GENOMIC DNA]</scope>
    <source>
        <strain evidence="2">cv. G1812</strain>
    </source>
</reference>
<reference evidence="2" key="3">
    <citation type="submission" date="2022-06" db="UniProtKB">
        <authorList>
            <consortium name="EnsemblPlants"/>
        </authorList>
    </citation>
    <scope>IDENTIFICATION</scope>
</reference>
<dbReference type="Proteomes" id="UP000015106">
    <property type="component" value="Chromosome 6"/>
</dbReference>
<evidence type="ECO:0000313" key="3">
    <source>
        <dbReference type="Proteomes" id="UP000015106"/>
    </source>
</evidence>
<proteinExistence type="predicted"/>